<dbReference type="RefSeq" id="WP_157811363.1">
    <property type="nucleotide sequence ID" value="NZ_BJWA01000004.1"/>
</dbReference>
<name>A0A1L8V323_ENTMU</name>
<evidence type="ECO:0000313" key="4">
    <source>
        <dbReference type="Proteomes" id="UP000321175"/>
    </source>
</evidence>
<dbReference type="EMBL" id="BJWA01000004">
    <property type="protein sequence ID" value="GEL79778.1"/>
    <property type="molecule type" value="Genomic_DNA"/>
</dbReference>
<dbReference type="GeneID" id="61001236"/>
<evidence type="ECO:0000313" key="2">
    <source>
        <dbReference type="EMBL" id="OTP25481.1"/>
    </source>
</evidence>
<evidence type="ECO:0000313" key="3">
    <source>
        <dbReference type="Proteomes" id="UP000195024"/>
    </source>
</evidence>
<reference evidence="2 3" key="1">
    <citation type="submission" date="2017-05" db="EMBL/GenBank/DDBJ databases">
        <title>The Genome Sequence of Enterococcus mundtii 6B1_DIV0119.</title>
        <authorList>
            <consortium name="The Broad Institute Genomics Platform"/>
            <consortium name="The Broad Institute Genomic Center for Infectious Diseases"/>
            <person name="Earl A."/>
            <person name="Manson A."/>
            <person name="Schwartman J."/>
            <person name="Gilmore M."/>
            <person name="Abouelleil A."/>
            <person name="Cao P."/>
            <person name="Chapman S."/>
            <person name="Cusick C."/>
            <person name="Shea T."/>
            <person name="Young S."/>
            <person name="Neafsey D."/>
            <person name="Nusbaum C."/>
            <person name="Birren B."/>
        </authorList>
    </citation>
    <scope>NUCLEOTIDE SEQUENCE [LARGE SCALE GENOMIC DNA]</scope>
    <source>
        <strain evidence="2 3">6B1_DIV0119</strain>
    </source>
</reference>
<evidence type="ECO:0000313" key="1">
    <source>
        <dbReference type="EMBL" id="GEL79778.1"/>
    </source>
</evidence>
<dbReference type="AlphaFoldDB" id="A0A1L8V323"/>
<keyword evidence="4" id="KW-1185">Reference proteome</keyword>
<dbReference type="Proteomes" id="UP000321175">
    <property type="component" value="Unassembled WGS sequence"/>
</dbReference>
<dbReference type="Proteomes" id="UP000195024">
    <property type="component" value="Unassembled WGS sequence"/>
</dbReference>
<reference evidence="1 4" key="2">
    <citation type="submission" date="2019-07" db="EMBL/GenBank/DDBJ databases">
        <title>Whole genome shotgun sequence of Enterococcus mundtii NBRC 100490.</title>
        <authorList>
            <person name="Hosoyama A."/>
            <person name="Uohara A."/>
            <person name="Ohji S."/>
            <person name="Ichikawa N."/>
        </authorList>
    </citation>
    <scope>NUCLEOTIDE SEQUENCE [LARGE SCALE GENOMIC DNA]</scope>
    <source>
        <strain evidence="1 4">NBRC 100490</strain>
    </source>
</reference>
<organism evidence="2 3">
    <name type="scientific">Enterococcus mundtii</name>
    <dbReference type="NCBI Taxonomy" id="53346"/>
    <lineage>
        <taxon>Bacteria</taxon>
        <taxon>Bacillati</taxon>
        <taxon>Bacillota</taxon>
        <taxon>Bacilli</taxon>
        <taxon>Lactobacillales</taxon>
        <taxon>Enterococcaceae</taxon>
        <taxon>Enterococcus</taxon>
    </lineage>
</organism>
<comment type="caution">
    <text evidence="2">The sequence shown here is derived from an EMBL/GenBank/DDBJ whole genome shotgun (WGS) entry which is preliminary data.</text>
</comment>
<protein>
    <submittedName>
        <fullName evidence="2">Uncharacterized protein</fullName>
    </submittedName>
</protein>
<proteinExistence type="predicted"/>
<sequence>MTGINKSAWVYKRQKLEVLAKKRVTSIEVLQELKFMKRIDAIESKNKSTK</sequence>
<gene>
    <name evidence="2" type="ORF">A5802_002634</name>
    <name evidence="1" type="ORF">EMU01_09220</name>
</gene>
<accession>A0A1L8V323</accession>
<dbReference type="EMBL" id="NGMS01000002">
    <property type="protein sequence ID" value="OTP25481.1"/>
    <property type="molecule type" value="Genomic_DNA"/>
</dbReference>